<keyword evidence="2" id="KW-0597">Phosphoprotein</keyword>
<dbReference type="Pfam" id="PF07993">
    <property type="entry name" value="NAD_binding_4"/>
    <property type="match status" value="1"/>
</dbReference>
<feature type="domain" description="Ketosynthase family 3 (KS3)" evidence="6">
    <location>
        <begin position="471"/>
        <end position="943"/>
    </location>
</feature>
<dbReference type="SUPFAM" id="SSF47336">
    <property type="entry name" value="ACP-like"/>
    <property type="match status" value="2"/>
</dbReference>
<protein>
    <submittedName>
        <fullName evidence="7">Phthiocerol synthesis polyketide synthase type I PpsC</fullName>
        <ecNumber evidence="7">2.3.1.41</ecNumber>
    </submittedName>
</protein>
<dbReference type="PROSITE" id="PS50075">
    <property type="entry name" value="CARRIER"/>
    <property type="match status" value="2"/>
</dbReference>
<feature type="compositionally biased region" description="Low complexity" evidence="4">
    <location>
        <begin position="431"/>
        <end position="444"/>
    </location>
</feature>
<evidence type="ECO:0000256" key="2">
    <source>
        <dbReference type="ARBA" id="ARBA00022553"/>
    </source>
</evidence>
<feature type="region of interest" description="Disordered" evidence="4">
    <location>
        <begin position="1353"/>
        <end position="1393"/>
    </location>
</feature>
<dbReference type="Pfam" id="PF00550">
    <property type="entry name" value="PP-binding"/>
    <property type="match status" value="1"/>
</dbReference>
<dbReference type="Pfam" id="PF00109">
    <property type="entry name" value="ketoacyl-synt"/>
    <property type="match status" value="2"/>
</dbReference>
<dbReference type="InterPro" id="IPR020841">
    <property type="entry name" value="PKS_Beta-ketoAc_synthase_dom"/>
</dbReference>
<feature type="compositionally biased region" description="Polar residues" evidence="4">
    <location>
        <begin position="417"/>
        <end position="430"/>
    </location>
</feature>
<accession>A0A5C5XN39</accession>
<feature type="compositionally biased region" description="Polar residues" evidence="4">
    <location>
        <begin position="1831"/>
        <end position="1855"/>
    </location>
</feature>
<dbReference type="InterPro" id="IPR001227">
    <property type="entry name" value="Ac_transferase_dom_sf"/>
</dbReference>
<gene>
    <name evidence="7" type="primary">ppsC</name>
    <name evidence="7" type="ORF">CA85_37390</name>
</gene>
<dbReference type="CDD" id="cd05263">
    <property type="entry name" value="MupV_like_SDR_e"/>
    <property type="match status" value="1"/>
</dbReference>
<dbReference type="CDD" id="cd08953">
    <property type="entry name" value="KR_2_SDR_x"/>
    <property type="match status" value="1"/>
</dbReference>
<feature type="region of interest" description="Disordered" evidence="4">
    <location>
        <begin position="1831"/>
        <end position="1910"/>
    </location>
</feature>
<feature type="domain" description="Ketosynthase family 3 (KS3)" evidence="6">
    <location>
        <begin position="961"/>
        <end position="1476"/>
    </location>
</feature>
<dbReference type="InterPro" id="IPR036736">
    <property type="entry name" value="ACP-like_sf"/>
</dbReference>
<dbReference type="Pfam" id="PF21089">
    <property type="entry name" value="PKS_DH_N"/>
    <property type="match status" value="1"/>
</dbReference>
<dbReference type="InterPro" id="IPR014031">
    <property type="entry name" value="Ketoacyl_synth_C"/>
</dbReference>
<dbReference type="InterPro" id="IPR013120">
    <property type="entry name" value="FAR_NAD-bd"/>
</dbReference>
<dbReference type="CDD" id="cd00833">
    <property type="entry name" value="PKS"/>
    <property type="match status" value="1"/>
</dbReference>
<evidence type="ECO:0000313" key="8">
    <source>
        <dbReference type="Proteomes" id="UP000318053"/>
    </source>
</evidence>
<dbReference type="PROSITE" id="PS52004">
    <property type="entry name" value="KS3_2"/>
    <property type="match status" value="2"/>
</dbReference>
<dbReference type="EC" id="2.3.1.41" evidence="7"/>
<dbReference type="Proteomes" id="UP000318053">
    <property type="component" value="Unassembled WGS sequence"/>
</dbReference>
<dbReference type="GO" id="GO:0004315">
    <property type="term" value="F:3-oxoacyl-[acyl-carrier-protein] synthase activity"/>
    <property type="evidence" value="ECO:0007669"/>
    <property type="project" value="UniProtKB-EC"/>
</dbReference>
<dbReference type="SUPFAM" id="SSF51735">
    <property type="entry name" value="NAD(P)-binding Rossmann-fold domains"/>
    <property type="match status" value="2"/>
</dbReference>
<keyword evidence="3 7" id="KW-0808">Transferase</keyword>
<feature type="domain" description="Carrier" evidence="5">
    <location>
        <begin position="2063"/>
        <end position="2141"/>
    </location>
</feature>
<reference evidence="7 8" key="1">
    <citation type="submission" date="2019-02" db="EMBL/GenBank/DDBJ databases">
        <title>Deep-cultivation of Planctomycetes and their phenomic and genomic characterization uncovers novel biology.</title>
        <authorList>
            <person name="Wiegand S."/>
            <person name="Jogler M."/>
            <person name="Boedeker C."/>
            <person name="Pinto D."/>
            <person name="Vollmers J."/>
            <person name="Rivas-Marin E."/>
            <person name="Kohn T."/>
            <person name="Peeters S.H."/>
            <person name="Heuer A."/>
            <person name="Rast P."/>
            <person name="Oberbeckmann S."/>
            <person name="Bunk B."/>
            <person name="Jeske O."/>
            <person name="Meyerdierks A."/>
            <person name="Storesund J.E."/>
            <person name="Kallscheuer N."/>
            <person name="Luecker S."/>
            <person name="Lage O.M."/>
            <person name="Pohl T."/>
            <person name="Merkel B.J."/>
            <person name="Hornburger P."/>
            <person name="Mueller R.-W."/>
            <person name="Bruemmer F."/>
            <person name="Labrenz M."/>
            <person name="Spormann A.M."/>
            <person name="Op Den Camp H."/>
            <person name="Overmann J."/>
            <person name="Amann R."/>
            <person name="Jetten M.S.M."/>
            <person name="Mascher T."/>
            <person name="Medema M.H."/>
            <person name="Devos D.P."/>
            <person name="Kaster A.-K."/>
            <person name="Ovreas L."/>
            <person name="Rohde M."/>
            <person name="Galperin M.Y."/>
            <person name="Jogler C."/>
        </authorList>
    </citation>
    <scope>NUCLEOTIDE SEQUENCE [LARGE SCALE GENOMIC DNA]</scope>
    <source>
        <strain evidence="7 8">CA85</strain>
    </source>
</reference>
<feature type="region of interest" description="Disordered" evidence="4">
    <location>
        <begin position="320"/>
        <end position="343"/>
    </location>
</feature>
<evidence type="ECO:0000256" key="4">
    <source>
        <dbReference type="SAM" id="MobiDB-lite"/>
    </source>
</evidence>
<evidence type="ECO:0000256" key="3">
    <source>
        <dbReference type="ARBA" id="ARBA00022679"/>
    </source>
</evidence>
<evidence type="ECO:0000259" key="5">
    <source>
        <dbReference type="PROSITE" id="PS50075"/>
    </source>
</evidence>
<dbReference type="InterPro" id="IPR009081">
    <property type="entry name" value="PP-bd_ACP"/>
</dbReference>
<feature type="domain" description="Carrier" evidence="5">
    <location>
        <begin position="1949"/>
        <end position="2026"/>
    </location>
</feature>
<feature type="compositionally biased region" description="Basic and acidic residues" evidence="4">
    <location>
        <begin position="2870"/>
        <end position="3068"/>
    </location>
</feature>
<dbReference type="InterPro" id="IPR036291">
    <property type="entry name" value="NAD(P)-bd_dom_sf"/>
</dbReference>
<dbReference type="InterPro" id="IPR016035">
    <property type="entry name" value="Acyl_Trfase/lysoPLipase"/>
</dbReference>
<dbReference type="SUPFAM" id="SSF52151">
    <property type="entry name" value="FabD/lysophospholipase-like"/>
    <property type="match status" value="1"/>
</dbReference>
<dbReference type="SUPFAM" id="SSF53901">
    <property type="entry name" value="Thiolase-like"/>
    <property type="match status" value="4"/>
</dbReference>
<dbReference type="InterPro" id="IPR013968">
    <property type="entry name" value="PKS_KR"/>
</dbReference>
<dbReference type="Pfam" id="PF08659">
    <property type="entry name" value="KR"/>
    <property type="match status" value="1"/>
</dbReference>
<feature type="compositionally biased region" description="Low complexity" evidence="4">
    <location>
        <begin position="1886"/>
        <end position="1904"/>
    </location>
</feature>
<dbReference type="SMART" id="SM00825">
    <property type="entry name" value="PKS_KS"/>
    <property type="match status" value="1"/>
</dbReference>
<sequence>MSGDSDSRDSIPREASLRSKSTSTGTLLLTGATGMVGSYVMAQWLRLGQPLAVIARGKGTQNAAERIEQILSRFEQAWNVALDRPRVFQGDLNQPGLGLLTENTRWIAENCRQILHSAASLSFAPASESADNEPYRTNVDGTAHVLDFCREANLSRFHHVSTAYVCGQRSGTVLESELDIGQSFANDYERSKSMAEAMLREAWQAGNLDSLTIYRPSIVIDRTGLSPVSGDRTIYGAFSMYQMLASRFGLPDHGQWFRNLGFDGTEQKNIVDVDWIADAILAVISTPHYHDQTYHLTSQSGTTVSDLDGAFRTATQAWLSRPTRVSRRPSNRPASPRLNADEKSELDRMAAPFVKTFLPYFRDDPSFGRHHIDRVIAETELAPTPEIRTDELLEMVRHWSAFTSSAAERKPRRDVSTDNSADPKTQTIPQASQARGSGSAAESGKTAKSGSTAESEFAPSTAHAEGSDHDGDEIVVCGYEVRLPGGVDNAHDFANLLWQGRSGVALMPEDRLDRSLYFDTERNLPGKTYTELGGCVAPEPLDAERERRINAVGDFDLTHRQFAQVAMAAVQSAFGVETIDALAGLDPQRAGVLVGHSGGTQSGGPLAMSTLASATSELIEETDLGQRMDSTGIDRLKADLTAAIRRGRPSWQSDRSPSFNAYSAASLAAGLIGFRGRREVIDAACSSSLLALHHAVSAITADHLDVAVVGGATFNNVDNLALFSQSGACSDEGCYPFDRRASGLISSEGYVAIVLVRRSVAERLGLPIHAAVAGVGVASDGKGKGLWAPRSEGQQLAIRRGASAAEATLDVDYLECHATSTQVGDATELETLKAILRSEPESGSRPPSQTALAIGSVKSNLGHLLEAAGLVGMVKCLISMQKGQLPPSIHFEQPNETYDWTDSPVRVVDSIEPWPRRNASGSRVAGVNAFGIGGLNAHVVIRQSDRAGQTSRRSGVERQVPEPIAIVGRGLVLPGAKNLAELAERLKSDKSCIGDPPPGRWPQRSRDRGWIGVDQTAALGADYDGRIPHCRGGYIRDFDFDAQGYRIPPKTVRYANPAQLMLIQAAAQAIEEFDGGTWSVDRTRVGVVVGTIFGGEFSNALQIGLRLPEVRKHFLEIARREGVSDETMQPIVEQFHEAVMQRYPALLDETGGFTASTLASRLTRTFDLMGGACAVDADEASGGLAIVTAMEQLRRGQVDTVLCGTTHRSMDLVAFEQLHRKCLLVQSGQPEDLPADGSQIFPGEGVAIMMLQRFSDAVAQNQPIFGVLEHAAESWTEDVARARADEARQSAAYRETSVPKLISQLGHLGGGQGIVRTLAATIAMEQSPAAPPVQRICETAQDGYQIEYQIAKQPTPTPMIRASAPSMSRPRETHPANSSAGSQRMEPATGNPVVTGPVESPAGGLQIRLQSSDPSRLEQDLRLLAGNTNAELPPRSTLSSAVDTFAGTLSAREGSATRNLIDIAIVGRDTKEVAAAAEAIVAGPLMDRRTTAIAKHLAWIRCRESAGSRVGWLFPGQGSQYPAVPRLLSPDSRASYAERARSFLRDVDARLQNRGIEPVGDRLADPQGQLGRDVWWTQLWVLAVGAAMTDSLFHRGYRPDVVLGHSFGECTAAWAAGVMDIDQAIEFAKCRSDAVIMTRQVGGQLLSVRGEPSAVQAVIDRHKLGAVISHHNSPLSTVIAGEKQDIQTAKEHLIAAGMAAVVIHVPAAFHTPAMQPAQDLLRARFGGQLLMPPRLGFLSAVSNRFLAEPTDLMDNLIHQLTRPVCFNGALQRIVAEGCGLLIEVGPDNVLTRLAQATVDGRAICLSADDRRREYGLQQRLIDLACESFEQSPANAQTTPTPGQLPSSARGISSTHVAPESAAGSNENLFEVVDVTRNRRRPPSSEPKPSAADSSARPAIAPAPATETHATLTRATDTLVNGRSATAAPAAQADSVTVPAVDASSAPELQGARSFLFDLAVDLTGYDPDIIEFDADLEAELGVDSIKKAQLIGEIVQWADTPVDVQSMQLAQFETLNDILGILAPASTQQDSENPAPEPSPEIVADAAPEPWDEADHDVADTDESLRRLMIDLVVDQTGYDESIIDMDADMEGELGIDSIKKAQLLGELAQQYQLESLQDSGLSLADFATLESIRAFVWEQIGSTAESQGGSGSVSVSTLEKKNGVEPTLAEPVPATGTHRFVMAMRPTPRLPNMPTCPDWHGPALVLGNNSISRAILARWRADSRSSQYPIEQLDSSVSPEQLDARLDALWADGVSPHLFITTPHDDDAVWATTDAAVWQSRRGAALSNPFRLCQRWMQGLIDEDRISDATLATVVRSAGNFHFDRSGLVSSESGGLSGLTKAMLIEAWMRGYRDTPMLIIDPLPDATAADVTAGIWRELAVPSYDEEVAVGAEQRFATAACYSPLPTSTSSTTSPQITPGGNWIVAGGGRGITALTAMELASRHGLKLHLLGTAPVPQIDEATRVKAATDRPALRRQVMSRTQAQGGNPVTTWQKLEKAIEIDQTLQACRGRSIDAVYHSVDVSDVEAVNRLIEQIRHSDGPIRGVIQGAGAGQDARFDRKRPDKVEKCFRAKIDGCIALANATRRDPLDWFIGFGSISGRFGANGHTDYSAANDMLAKLIDNLQEERPDTHCVTFHWHAWGDIGMATKPEAKLALDMIGMDFMPAHEGLQHFLNEIECGGDATEVLITDRRYVRKFFPEGEETCSCDSELSRRSDRCEIGLPLPMLDPEGDRSQWQDSASFASHNVTLDPTSDRFLSEHLVQGRPTLPFVIAIEMLAEAARAGTNRGVIALHDVQAHRPLKCLTSDPISVELLPVNAQGAAPESTSPSHQRWTLVSDLRRRDGRLVEASRPHFSATIELGENVDRRLRPSREVAADDESRRSEPSDYNVDRRLRPSREVAADGESRRSEPSDYNVDRRLRPSREVAADDESRRSEPSDYNVDRRLRPSREVAADGESRRSEPSDYKVDRRLRPSREVAADVESRRSEPSDYNVDRRLRPSREVSADGESRRSEPSDYNVDRRLRPSREVAADGESRRSEPSDYNVDRRLRPSREVAADGESRRSEPSDYNVVHYQSIDAPVYHGPQFQCLRELGFTADGRTAMGVIVTPSPSHLAGENRPLRGWVISPAAMDAVLYAAGMLAYRVGGRPSLPISFDTIKIGRLPVPGEPLRVIVDCESDDENGATLRASLMGLNGDCILELVGYQIGWLG</sequence>
<keyword evidence="7" id="KW-0012">Acyltransferase</keyword>
<proteinExistence type="predicted"/>
<dbReference type="SUPFAM" id="SSF55048">
    <property type="entry name" value="Probable ACP-binding domain of malonyl-CoA ACP transacylase"/>
    <property type="match status" value="1"/>
</dbReference>
<dbReference type="EMBL" id="SJPK01000010">
    <property type="protein sequence ID" value="TWT64606.1"/>
    <property type="molecule type" value="Genomic_DNA"/>
</dbReference>
<dbReference type="SMART" id="SM00822">
    <property type="entry name" value="PKS_KR"/>
    <property type="match status" value="1"/>
</dbReference>
<keyword evidence="8" id="KW-1185">Reference proteome</keyword>
<dbReference type="Gene3D" id="1.10.1200.10">
    <property type="entry name" value="ACP-like"/>
    <property type="match status" value="2"/>
</dbReference>
<dbReference type="Pfam" id="PF00698">
    <property type="entry name" value="Acyl_transf_1"/>
    <property type="match status" value="1"/>
</dbReference>
<comment type="caution">
    <text evidence="7">The sequence shown here is derived from an EMBL/GenBank/DDBJ whole genome shotgun (WGS) entry which is preliminary data.</text>
</comment>
<dbReference type="Pfam" id="PF02801">
    <property type="entry name" value="Ketoacyl-synt_C"/>
    <property type="match status" value="1"/>
</dbReference>
<dbReference type="InterPro" id="IPR042104">
    <property type="entry name" value="PKS_dehydratase_sf"/>
</dbReference>
<dbReference type="Gene3D" id="3.10.129.110">
    <property type="entry name" value="Polyketide synthase dehydratase"/>
    <property type="match status" value="2"/>
</dbReference>
<dbReference type="InterPro" id="IPR014030">
    <property type="entry name" value="Ketoacyl_synth_N"/>
</dbReference>
<dbReference type="Gene3D" id="3.40.47.10">
    <property type="match status" value="2"/>
</dbReference>
<dbReference type="InterPro" id="IPR049552">
    <property type="entry name" value="PKS_DH_N"/>
</dbReference>
<organism evidence="7 8">
    <name type="scientific">Allorhodopirellula solitaria</name>
    <dbReference type="NCBI Taxonomy" id="2527987"/>
    <lineage>
        <taxon>Bacteria</taxon>
        <taxon>Pseudomonadati</taxon>
        <taxon>Planctomycetota</taxon>
        <taxon>Planctomycetia</taxon>
        <taxon>Pirellulales</taxon>
        <taxon>Pirellulaceae</taxon>
        <taxon>Allorhodopirellula</taxon>
    </lineage>
</organism>
<dbReference type="InterPro" id="IPR057326">
    <property type="entry name" value="KR_dom"/>
</dbReference>
<feature type="region of interest" description="Disordered" evidence="4">
    <location>
        <begin position="2870"/>
        <end position="3069"/>
    </location>
</feature>
<feature type="compositionally biased region" description="Basic and acidic residues" evidence="4">
    <location>
        <begin position="407"/>
        <end position="416"/>
    </location>
</feature>
<dbReference type="InterPro" id="IPR014043">
    <property type="entry name" value="Acyl_transferase_dom"/>
</dbReference>
<dbReference type="Gene3D" id="3.40.366.10">
    <property type="entry name" value="Malonyl-Coenzyme A Acyl Carrier Protein, domain 2"/>
    <property type="match status" value="1"/>
</dbReference>
<dbReference type="Gene3D" id="3.40.50.720">
    <property type="entry name" value="NAD(P)-binding Rossmann-like Domain"/>
    <property type="match status" value="2"/>
</dbReference>
<dbReference type="InterPro" id="IPR016036">
    <property type="entry name" value="Malonyl_transacylase_ACP-bd"/>
</dbReference>
<feature type="region of interest" description="Disordered" evidence="4">
    <location>
        <begin position="403"/>
        <end position="470"/>
    </location>
</feature>
<dbReference type="InterPro" id="IPR016039">
    <property type="entry name" value="Thiolase-like"/>
</dbReference>
<keyword evidence="1" id="KW-0596">Phosphopantetheine</keyword>
<evidence type="ECO:0000256" key="1">
    <source>
        <dbReference type="ARBA" id="ARBA00022450"/>
    </source>
</evidence>
<dbReference type="PANTHER" id="PTHR43074">
    <property type="entry name" value="OMEGA-3 POLYUNSATURATED FATTY ACID SYNTHASE PFAB-RELATED"/>
    <property type="match status" value="1"/>
</dbReference>
<name>A0A5C5XN39_9BACT</name>
<evidence type="ECO:0000313" key="7">
    <source>
        <dbReference type="EMBL" id="TWT64606.1"/>
    </source>
</evidence>
<evidence type="ECO:0000259" key="6">
    <source>
        <dbReference type="PROSITE" id="PS52004"/>
    </source>
</evidence>
<dbReference type="InterPro" id="IPR052568">
    <property type="entry name" value="PKS-FAS_Synthase"/>
</dbReference>
<dbReference type="SMART" id="SM00827">
    <property type="entry name" value="PKS_AT"/>
    <property type="match status" value="1"/>
</dbReference>
<dbReference type="PANTHER" id="PTHR43074:SF1">
    <property type="entry name" value="BETA-KETOACYL SYNTHASE FAMILY PROTEIN-RELATED"/>
    <property type="match status" value="1"/>
</dbReference>